<reference evidence="4" key="1">
    <citation type="submission" date="2020-05" db="EMBL/GenBank/DDBJ databases">
        <authorList>
            <person name="Chiriac C."/>
            <person name="Salcher M."/>
            <person name="Ghai R."/>
            <person name="Kavagutti S V."/>
        </authorList>
    </citation>
    <scope>NUCLEOTIDE SEQUENCE</scope>
</reference>
<dbReference type="InterPro" id="IPR003593">
    <property type="entry name" value="AAA+_ATPase"/>
</dbReference>
<proteinExistence type="predicted"/>
<gene>
    <name evidence="4" type="ORF">UFOPK4424_00266</name>
</gene>
<evidence type="ECO:0000259" key="3">
    <source>
        <dbReference type="PROSITE" id="PS50893"/>
    </source>
</evidence>
<accession>A0A6J7VQL8</accession>
<dbReference type="Pfam" id="PF00005">
    <property type="entry name" value="ABC_tran"/>
    <property type="match status" value="1"/>
</dbReference>
<dbReference type="AlphaFoldDB" id="A0A6J7VQL8"/>
<dbReference type="InterPro" id="IPR003439">
    <property type="entry name" value="ABC_transporter-like_ATP-bd"/>
</dbReference>
<feature type="domain" description="ABC transporter" evidence="3">
    <location>
        <begin position="1"/>
        <end position="199"/>
    </location>
</feature>
<evidence type="ECO:0000256" key="2">
    <source>
        <dbReference type="ARBA" id="ARBA00022840"/>
    </source>
</evidence>
<dbReference type="GO" id="GO:0022857">
    <property type="term" value="F:transmembrane transporter activity"/>
    <property type="evidence" value="ECO:0007669"/>
    <property type="project" value="TreeGrafter"/>
</dbReference>
<dbReference type="GO" id="GO:0005524">
    <property type="term" value="F:ATP binding"/>
    <property type="evidence" value="ECO:0007669"/>
    <property type="project" value="UniProtKB-KW"/>
</dbReference>
<dbReference type="PANTHER" id="PTHR24220">
    <property type="entry name" value="IMPORT ATP-BINDING PROTEIN"/>
    <property type="match status" value="1"/>
</dbReference>
<dbReference type="GO" id="GO:0016887">
    <property type="term" value="F:ATP hydrolysis activity"/>
    <property type="evidence" value="ECO:0007669"/>
    <property type="project" value="InterPro"/>
</dbReference>
<evidence type="ECO:0000256" key="1">
    <source>
        <dbReference type="ARBA" id="ARBA00022741"/>
    </source>
</evidence>
<keyword evidence="1" id="KW-0547">Nucleotide-binding</keyword>
<dbReference type="EMBL" id="CAFBRW010000031">
    <property type="protein sequence ID" value="CAB5112969.1"/>
    <property type="molecule type" value="Genomic_DNA"/>
</dbReference>
<dbReference type="SMART" id="SM00382">
    <property type="entry name" value="AAA"/>
    <property type="match status" value="1"/>
</dbReference>
<keyword evidence="2" id="KW-0067">ATP-binding</keyword>
<dbReference type="GO" id="GO:0005886">
    <property type="term" value="C:plasma membrane"/>
    <property type="evidence" value="ECO:0007669"/>
    <property type="project" value="TreeGrafter"/>
</dbReference>
<dbReference type="PROSITE" id="PS50893">
    <property type="entry name" value="ABC_TRANSPORTER_2"/>
    <property type="match status" value="1"/>
</dbReference>
<dbReference type="SUPFAM" id="SSF52540">
    <property type="entry name" value="P-loop containing nucleoside triphosphate hydrolases"/>
    <property type="match status" value="1"/>
</dbReference>
<dbReference type="Gene3D" id="3.40.50.300">
    <property type="entry name" value="P-loop containing nucleotide triphosphate hydrolases"/>
    <property type="match status" value="1"/>
</dbReference>
<dbReference type="PANTHER" id="PTHR24220:SF687">
    <property type="entry name" value="ABC TRANSPORTER ATP-BINDING PROTEIN SCO2324-RELATED"/>
    <property type="match status" value="1"/>
</dbReference>
<dbReference type="InterPro" id="IPR027417">
    <property type="entry name" value="P-loop_NTPase"/>
</dbReference>
<protein>
    <submittedName>
        <fullName evidence="4">Unannotated protein</fullName>
    </submittedName>
</protein>
<organism evidence="4">
    <name type="scientific">freshwater metagenome</name>
    <dbReference type="NCBI Taxonomy" id="449393"/>
    <lineage>
        <taxon>unclassified sequences</taxon>
        <taxon>metagenomes</taxon>
        <taxon>ecological metagenomes</taxon>
    </lineage>
</organism>
<dbReference type="InterPro" id="IPR015854">
    <property type="entry name" value="ABC_transpr_LolD-like"/>
</dbReference>
<name>A0A6J7VQL8_9ZZZZ</name>
<evidence type="ECO:0000313" key="4">
    <source>
        <dbReference type="EMBL" id="CAB5112969.1"/>
    </source>
</evidence>
<sequence>MGRNGAGKSSLLKTIVGLHACSTGSIDLLGNNPLTISGAKRRETIGFIPQEPSDLLYGQSVLMECQQADIDNEIEKGTTFDLLNELVPGISPNTHPRDLSEGQRLALALSVVLSAKPKILILDEPTRGLDYQAKNHLVNTLLRYARVLGRTVILATHDVELVAELATRVIFLADGDCVADGRTLDVLLSSPAFAPQVAKVMSPQPWLTVKDVINVLEQNQ</sequence>